<dbReference type="SUPFAM" id="SSF56317">
    <property type="entry name" value="Carbon-nitrogen hydrolase"/>
    <property type="match status" value="1"/>
</dbReference>
<keyword evidence="3" id="KW-1185">Reference proteome</keyword>
<dbReference type="GO" id="GO:0016020">
    <property type="term" value="C:membrane"/>
    <property type="evidence" value="ECO:0007669"/>
    <property type="project" value="InterPro"/>
</dbReference>
<comment type="caution">
    <text evidence="2">The sequence shown here is derived from an EMBL/GenBank/DDBJ whole genome shotgun (WGS) entry which is preliminary data.</text>
</comment>
<dbReference type="Proteomes" id="UP001050691">
    <property type="component" value="Unassembled WGS sequence"/>
</dbReference>
<feature type="transmembrane region" description="Helical" evidence="1">
    <location>
        <begin position="29"/>
        <end position="48"/>
    </location>
</feature>
<feature type="transmembrane region" description="Helical" evidence="1">
    <location>
        <begin position="222"/>
        <end position="241"/>
    </location>
</feature>
<dbReference type="AlphaFoldDB" id="A0AAV5A5H9"/>
<evidence type="ECO:0000313" key="2">
    <source>
        <dbReference type="EMBL" id="GJJ09842.1"/>
    </source>
</evidence>
<dbReference type="GO" id="GO:0042158">
    <property type="term" value="P:lipoprotein biosynthetic process"/>
    <property type="evidence" value="ECO:0007669"/>
    <property type="project" value="InterPro"/>
</dbReference>
<feature type="transmembrane region" description="Helical" evidence="1">
    <location>
        <begin position="155"/>
        <end position="175"/>
    </location>
</feature>
<evidence type="ECO:0000256" key="1">
    <source>
        <dbReference type="SAM" id="Phobius"/>
    </source>
</evidence>
<proteinExistence type="predicted"/>
<accession>A0AAV5A5H9</accession>
<feature type="transmembrane region" description="Helical" evidence="1">
    <location>
        <begin position="530"/>
        <end position="551"/>
    </location>
</feature>
<feature type="transmembrane region" description="Helical" evidence="1">
    <location>
        <begin position="119"/>
        <end position="143"/>
    </location>
</feature>
<dbReference type="InterPro" id="IPR036526">
    <property type="entry name" value="C-N_Hydrolase_sf"/>
</dbReference>
<evidence type="ECO:0008006" key="4">
    <source>
        <dbReference type="Google" id="ProtNLM"/>
    </source>
</evidence>
<protein>
    <recommendedName>
        <fullName evidence="4">CN hydrolase domain-containing protein</fullName>
    </recommendedName>
</protein>
<dbReference type="PANTHER" id="PTHR38686">
    <property type="entry name" value="APOLIPOPROTEIN N-ACYLTRANSFERASE"/>
    <property type="match status" value="1"/>
</dbReference>
<reference evidence="2" key="1">
    <citation type="submission" date="2021-10" db="EMBL/GenBank/DDBJ databases">
        <title>De novo Genome Assembly of Clathrus columnatus (Basidiomycota, Fungi) Using Illumina and Nanopore Sequence Data.</title>
        <authorList>
            <person name="Ogiso-Tanaka E."/>
            <person name="Itagaki H."/>
            <person name="Hosoya T."/>
            <person name="Hosaka K."/>
        </authorList>
    </citation>
    <scope>NUCLEOTIDE SEQUENCE</scope>
    <source>
        <strain evidence="2">MO-923</strain>
    </source>
</reference>
<gene>
    <name evidence="2" type="ORF">Clacol_004066</name>
</gene>
<dbReference type="EMBL" id="BPWL01000004">
    <property type="protein sequence ID" value="GJJ09842.1"/>
    <property type="molecule type" value="Genomic_DNA"/>
</dbReference>
<feature type="transmembrane region" description="Helical" evidence="1">
    <location>
        <begin position="60"/>
        <end position="80"/>
    </location>
</feature>
<dbReference type="PANTHER" id="PTHR38686:SF1">
    <property type="entry name" value="APOLIPOPROTEIN N-ACYLTRANSFERASE"/>
    <property type="match status" value="1"/>
</dbReference>
<sequence length="606" mass="65888">MDIIQHHPRGALLAITFGLSTTGLALSPGGGPSFIPIIGLLAAILIYTRSHEIQTYLAQWIVLTLSITISHSGASLSALSSPFMSIFMLSIMSSVSALFALIPVYLSHLASQTFPTHRVMIFPTLWTLTWLCVSQSPIGRLLTWTPLSGTSSYDWILPILGLPGLDFICASWASVAAECISTLLSDDGSAKDETLIPDLVSITDSETAAVTDRVGTTSRGSLISSAAILLALTLPSFYFSLLPLPAHSNIAENTPLRVACILPPPDSSSRKSQLDQFIDETKKYVSSSNVMVWPEGAVTFENEAEKNDTLSKIRDEVFATGSPRLWVGVSFLQRVDGDKKIGTRDGMYRNGMMLVGEKGVEFTYYKRHLVPIAESFAQLPSSIDPPLHIVQLPRPKDVDKDDWKTPRPVVLTASICLDFSSPIFPSGLSSFVPGDDYSAVSSVRPSLILAPARTWDTRIGETMHSLARARAQEIGAELLWCDGGAGGLSGVGNDIQVGWGSWVKVIGVPYHGDSPITAAKPTIYAIAGDYVIIVLLLGVWGATTVPFLGSVSRVSFTGFFSDTLKERIKQKVEDVQTRLRERITGRRRTPTPLLIRIEEDEEERLI</sequence>
<keyword evidence="1" id="KW-0812">Transmembrane</keyword>
<dbReference type="Gene3D" id="3.60.110.10">
    <property type="entry name" value="Carbon-nitrogen hydrolase"/>
    <property type="match status" value="1"/>
</dbReference>
<evidence type="ECO:0000313" key="3">
    <source>
        <dbReference type="Proteomes" id="UP001050691"/>
    </source>
</evidence>
<dbReference type="GO" id="GO:0016410">
    <property type="term" value="F:N-acyltransferase activity"/>
    <property type="evidence" value="ECO:0007669"/>
    <property type="project" value="InterPro"/>
</dbReference>
<keyword evidence="1" id="KW-1133">Transmembrane helix</keyword>
<feature type="transmembrane region" description="Helical" evidence="1">
    <location>
        <begin position="86"/>
        <end position="107"/>
    </location>
</feature>
<dbReference type="InterPro" id="IPR004563">
    <property type="entry name" value="Apolipo_AcylTrfase"/>
</dbReference>
<keyword evidence="1" id="KW-0472">Membrane</keyword>
<organism evidence="2 3">
    <name type="scientific">Clathrus columnatus</name>
    <dbReference type="NCBI Taxonomy" id="1419009"/>
    <lineage>
        <taxon>Eukaryota</taxon>
        <taxon>Fungi</taxon>
        <taxon>Dikarya</taxon>
        <taxon>Basidiomycota</taxon>
        <taxon>Agaricomycotina</taxon>
        <taxon>Agaricomycetes</taxon>
        <taxon>Phallomycetidae</taxon>
        <taxon>Phallales</taxon>
        <taxon>Clathraceae</taxon>
        <taxon>Clathrus</taxon>
    </lineage>
</organism>
<name>A0AAV5A5H9_9AGAM</name>